<evidence type="ECO:0000313" key="2">
    <source>
        <dbReference type="Proteomes" id="UP000464314"/>
    </source>
</evidence>
<organism evidence="1 2">
    <name type="scientific">Anaerocolumna sedimenticola</name>
    <dbReference type="NCBI Taxonomy" id="2696063"/>
    <lineage>
        <taxon>Bacteria</taxon>
        <taxon>Bacillati</taxon>
        <taxon>Bacillota</taxon>
        <taxon>Clostridia</taxon>
        <taxon>Lachnospirales</taxon>
        <taxon>Lachnospiraceae</taxon>
        <taxon>Anaerocolumna</taxon>
    </lineage>
</organism>
<reference evidence="1 2" key="1">
    <citation type="submission" date="2020-01" db="EMBL/GenBank/DDBJ databases">
        <title>Genome analysis of Anaerocolumna sp. CBA3638.</title>
        <authorList>
            <person name="Kim J."/>
            <person name="Roh S.W."/>
        </authorList>
    </citation>
    <scope>NUCLEOTIDE SEQUENCE [LARGE SCALE GENOMIC DNA]</scope>
    <source>
        <strain evidence="1 2">CBA3638</strain>
    </source>
</reference>
<dbReference type="Gene3D" id="3.30.70.120">
    <property type="match status" value="1"/>
</dbReference>
<proteinExistence type="predicted"/>
<dbReference type="KEGG" id="anr:Ana3638_14340"/>
<dbReference type="Pfam" id="PF00543">
    <property type="entry name" value="P-II"/>
    <property type="match status" value="1"/>
</dbReference>
<dbReference type="RefSeq" id="WP_161838634.1">
    <property type="nucleotide sequence ID" value="NZ_CP048000.1"/>
</dbReference>
<dbReference type="AlphaFoldDB" id="A0A6P1TNN6"/>
<dbReference type="GO" id="GO:0030234">
    <property type="term" value="F:enzyme regulator activity"/>
    <property type="evidence" value="ECO:0007669"/>
    <property type="project" value="InterPro"/>
</dbReference>
<name>A0A6P1TNN6_9FIRM</name>
<dbReference type="SUPFAM" id="SSF54913">
    <property type="entry name" value="GlnB-like"/>
    <property type="match status" value="1"/>
</dbReference>
<dbReference type="InterPro" id="IPR011322">
    <property type="entry name" value="N-reg_PII-like_a/b"/>
</dbReference>
<evidence type="ECO:0008006" key="3">
    <source>
        <dbReference type="Google" id="ProtNLM"/>
    </source>
</evidence>
<sequence>MNQFMTIVTVPMGHSEKILKAACQAGANGGTVLKARGAGKSTKADLFHFRVEPEEEIVIIMATQEITEKLSEGVHELYKDNSKSSATLFVLPIDCLSHVNSLEFDV</sequence>
<accession>A0A6P1TNN6</accession>
<protein>
    <recommendedName>
        <fullName evidence="3">Nitrogen regulatory protein P-II</fullName>
    </recommendedName>
</protein>
<dbReference type="GO" id="GO:0006808">
    <property type="term" value="P:regulation of nitrogen utilization"/>
    <property type="evidence" value="ECO:0007669"/>
    <property type="project" value="InterPro"/>
</dbReference>
<dbReference type="EMBL" id="CP048000">
    <property type="protein sequence ID" value="QHQ61809.1"/>
    <property type="molecule type" value="Genomic_DNA"/>
</dbReference>
<gene>
    <name evidence="1" type="ORF">Ana3638_14340</name>
</gene>
<dbReference type="InterPro" id="IPR015867">
    <property type="entry name" value="N-reg_PII/ATP_PRibTrfase_C"/>
</dbReference>
<evidence type="ECO:0000313" key="1">
    <source>
        <dbReference type="EMBL" id="QHQ61809.1"/>
    </source>
</evidence>
<keyword evidence="2" id="KW-1185">Reference proteome</keyword>
<dbReference type="InterPro" id="IPR002187">
    <property type="entry name" value="N-reg_PII"/>
</dbReference>
<dbReference type="Proteomes" id="UP000464314">
    <property type="component" value="Chromosome"/>
</dbReference>